<dbReference type="PRINTS" id="PR00351">
    <property type="entry name" value="OM20RECEPTOR"/>
</dbReference>
<dbReference type="GeneID" id="64855016"/>
<evidence type="ECO:0000256" key="5">
    <source>
        <dbReference type="ARBA" id="ARBA00022787"/>
    </source>
</evidence>
<dbReference type="OrthoDB" id="2154253at2759"/>
<gene>
    <name evidence="12" type="ORF">KABA2_01S01496</name>
</gene>
<keyword evidence="5 10" id="KW-1000">Mitochondrion outer membrane</keyword>
<keyword evidence="3" id="KW-0813">Transport</keyword>
<keyword evidence="7" id="KW-1133">Transmembrane helix</keyword>
<evidence type="ECO:0000256" key="11">
    <source>
        <dbReference type="SAM" id="Coils"/>
    </source>
</evidence>
<dbReference type="GO" id="GO:0005742">
    <property type="term" value="C:mitochondrial outer membrane translocase complex"/>
    <property type="evidence" value="ECO:0007669"/>
    <property type="project" value="UniProtKB-UniRule"/>
</dbReference>
<dbReference type="EMBL" id="CAEFZW010000001">
    <property type="protein sequence ID" value="CAB4251903.1"/>
    <property type="molecule type" value="Genomic_DNA"/>
</dbReference>
<evidence type="ECO:0008006" key="14">
    <source>
        <dbReference type="Google" id="ProtNLM"/>
    </source>
</evidence>
<evidence type="ECO:0000256" key="4">
    <source>
        <dbReference type="ARBA" id="ARBA00022692"/>
    </source>
</evidence>
<keyword evidence="6" id="KW-0653">Protein transport</keyword>
<evidence type="ECO:0000256" key="9">
    <source>
        <dbReference type="ARBA" id="ARBA00023136"/>
    </source>
</evidence>
<dbReference type="GO" id="GO:0016031">
    <property type="term" value="P:tRNA import into mitochondrion"/>
    <property type="evidence" value="ECO:0007669"/>
    <property type="project" value="TreeGrafter"/>
</dbReference>
<dbReference type="Pfam" id="PF02064">
    <property type="entry name" value="MAS20"/>
    <property type="match status" value="1"/>
</dbReference>
<dbReference type="GO" id="GO:0030943">
    <property type="term" value="F:mitochondrion targeting sequence binding"/>
    <property type="evidence" value="ECO:0007669"/>
    <property type="project" value="TreeGrafter"/>
</dbReference>
<dbReference type="GO" id="GO:0008320">
    <property type="term" value="F:protein transmembrane transporter activity"/>
    <property type="evidence" value="ECO:0007669"/>
    <property type="project" value="TreeGrafter"/>
</dbReference>
<evidence type="ECO:0000256" key="7">
    <source>
        <dbReference type="ARBA" id="ARBA00022989"/>
    </source>
</evidence>
<evidence type="ECO:0000256" key="3">
    <source>
        <dbReference type="ARBA" id="ARBA00022448"/>
    </source>
</evidence>
<keyword evidence="4" id="KW-0812">Transmembrane</keyword>
<comment type="similarity">
    <text evidence="2 10">Belongs to the Tom20 family.</text>
</comment>
<dbReference type="PANTHER" id="PTHR12430:SF0">
    <property type="entry name" value="TRANSLOCASE OF OUTER MITOCHONDRIAL MEMBRANE 20"/>
    <property type="match status" value="1"/>
</dbReference>
<feature type="coiled-coil region" evidence="11">
    <location>
        <begin position="43"/>
        <end position="72"/>
    </location>
</feature>
<evidence type="ECO:0000313" key="12">
    <source>
        <dbReference type="EMBL" id="CAB4251903.1"/>
    </source>
</evidence>
<organism evidence="12 13">
    <name type="scientific">Maudiozyma barnettii</name>
    <dbReference type="NCBI Taxonomy" id="61262"/>
    <lineage>
        <taxon>Eukaryota</taxon>
        <taxon>Fungi</taxon>
        <taxon>Dikarya</taxon>
        <taxon>Ascomycota</taxon>
        <taxon>Saccharomycotina</taxon>
        <taxon>Saccharomycetes</taxon>
        <taxon>Saccharomycetales</taxon>
        <taxon>Saccharomycetaceae</taxon>
        <taxon>Maudiozyma</taxon>
    </lineage>
</organism>
<dbReference type="SUPFAM" id="SSF47157">
    <property type="entry name" value="Mitochondrial import receptor subunit Tom20"/>
    <property type="match status" value="1"/>
</dbReference>
<dbReference type="Proteomes" id="UP000644660">
    <property type="component" value="Unassembled WGS sequence"/>
</dbReference>
<sequence>MSVSRVFTITAVLATVSTVGYALYFDYQRRNNPEFRHNVKKSIRKQEKLMKLEEQNVQVARVQAAAKFLETELEKDPIPTDDEGKQLAFNINIEEGDQLAAKPGNELEAASKFYKALTVYPNPADLLGIYSKSLPELIYENLVLMIAAIPPANISTFLDDNDSVKKEINQDLD</sequence>
<dbReference type="PANTHER" id="PTHR12430">
    <property type="entry name" value="MITOCHONDRIAL IMPORT RECEPTOR SUBUNIT TOM20"/>
    <property type="match status" value="1"/>
</dbReference>
<dbReference type="GO" id="GO:0006605">
    <property type="term" value="P:protein targeting"/>
    <property type="evidence" value="ECO:0007669"/>
    <property type="project" value="InterPro"/>
</dbReference>
<evidence type="ECO:0000313" key="13">
    <source>
        <dbReference type="Proteomes" id="UP000644660"/>
    </source>
</evidence>
<keyword evidence="8 10" id="KW-0496">Mitochondrion</keyword>
<dbReference type="RefSeq" id="XP_041403942.1">
    <property type="nucleotide sequence ID" value="XM_041548008.1"/>
</dbReference>
<protein>
    <recommendedName>
        <fullName evidence="14">Mitochondrial import receptor subunit TOM20</fullName>
    </recommendedName>
</protein>
<keyword evidence="9 10" id="KW-0472">Membrane</keyword>
<dbReference type="InterPro" id="IPR023392">
    <property type="entry name" value="Tom20_dom_sf"/>
</dbReference>
<evidence type="ECO:0000256" key="8">
    <source>
        <dbReference type="ARBA" id="ARBA00023128"/>
    </source>
</evidence>
<dbReference type="AlphaFoldDB" id="A0A8H2VAX0"/>
<name>A0A8H2VAX0_9SACH</name>
<proteinExistence type="inferred from homology"/>
<dbReference type="GO" id="GO:0030150">
    <property type="term" value="P:protein import into mitochondrial matrix"/>
    <property type="evidence" value="ECO:0007669"/>
    <property type="project" value="TreeGrafter"/>
</dbReference>
<keyword evidence="11" id="KW-0175">Coiled coil</keyword>
<evidence type="ECO:0000256" key="6">
    <source>
        <dbReference type="ARBA" id="ARBA00022927"/>
    </source>
</evidence>
<dbReference type="Gene3D" id="1.20.960.10">
    <property type="entry name" value="Mitochondrial outer membrane translocase complex, subunit Tom20 domain"/>
    <property type="match status" value="1"/>
</dbReference>
<reference evidence="12 13" key="1">
    <citation type="submission" date="2020-05" db="EMBL/GenBank/DDBJ databases">
        <authorList>
            <person name="Casaregola S."/>
            <person name="Devillers H."/>
            <person name="Grondin C."/>
        </authorList>
    </citation>
    <scope>NUCLEOTIDE SEQUENCE [LARGE SCALE GENOMIC DNA]</scope>
    <source>
        <strain evidence="12 13">CLIB 1767</strain>
    </source>
</reference>
<dbReference type="PIRSF" id="PIRSF037707">
    <property type="entry name" value="MAS20_rcpt"/>
    <property type="match status" value="1"/>
</dbReference>
<evidence type="ECO:0000256" key="2">
    <source>
        <dbReference type="ARBA" id="ARBA00005792"/>
    </source>
</evidence>
<dbReference type="GO" id="GO:0006886">
    <property type="term" value="P:intracellular protein transport"/>
    <property type="evidence" value="ECO:0007669"/>
    <property type="project" value="InterPro"/>
</dbReference>
<evidence type="ECO:0000256" key="10">
    <source>
        <dbReference type="PIRNR" id="PIRNR037707"/>
    </source>
</evidence>
<evidence type="ECO:0000256" key="1">
    <source>
        <dbReference type="ARBA" id="ARBA00004572"/>
    </source>
</evidence>
<comment type="subcellular location">
    <subcellularLocation>
        <location evidence="1">Mitochondrion outer membrane</location>
        <topology evidence="1">Single-pass membrane protein</topology>
    </subcellularLocation>
</comment>
<comment type="caution">
    <text evidence="12">The sequence shown here is derived from an EMBL/GenBank/DDBJ whole genome shotgun (WGS) entry which is preliminary data.</text>
</comment>
<keyword evidence="13" id="KW-1185">Reference proteome</keyword>
<dbReference type="InterPro" id="IPR002056">
    <property type="entry name" value="MAS20"/>
</dbReference>
<accession>A0A8H2VAX0</accession>